<dbReference type="EMBL" id="JADPRT010000002">
    <property type="protein sequence ID" value="MBF9067625.1"/>
    <property type="molecule type" value="Genomic_DNA"/>
</dbReference>
<sequence length="90" mass="8984">MVVELIAFTLVGLAIGVGAAVLLADLFPAPKIVTVLTGLCSALLLGGIAHTAFGAGHPVETVACAAIGSGLLVSVLARPDKRSAHHPRHA</sequence>
<proteinExistence type="predicted"/>
<feature type="transmembrane region" description="Helical" evidence="1">
    <location>
        <begin position="6"/>
        <end position="26"/>
    </location>
</feature>
<dbReference type="RefSeq" id="WP_196192781.1">
    <property type="nucleotide sequence ID" value="NZ_JADPRT010000002.1"/>
</dbReference>
<name>A0A931FCY0_9ACTN</name>
<accession>A0A931FCY0</accession>
<keyword evidence="1" id="KW-0812">Transmembrane</keyword>
<reference evidence="2" key="1">
    <citation type="submission" date="2020-11" db="EMBL/GenBank/DDBJ databases">
        <title>Isolation and identification of active actinomycetes.</title>
        <authorList>
            <person name="Yu B."/>
        </authorList>
    </citation>
    <scope>NUCLEOTIDE SEQUENCE</scope>
    <source>
        <strain evidence="2">NEAU-YB345</strain>
    </source>
</reference>
<keyword evidence="3" id="KW-1185">Reference proteome</keyword>
<protein>
    <recommendedName>
        <fullName evidence="4">Integral membrane protein</fullName>
    </recommendedName>
</protein>
<evidence type="ECO:0000256" key="1">
    <source>
        <dbReference type="SAM" id="Phobius"/>
    </source>
</evidence>
<dbReference type="AlphaFoldDB" id="A0A931FCY0"/>
<keyword evidence="1" id="KW-0472">Membrane</keyword>
<organism evidence="2 3">
    <name type="scientific">Streptacidiphilus fuscans</name>
    <dbReference type="NCBI Taxonomy" id="2789292"/>
    <lineage>
        <taxon>Bacteria</taxon>
        <taxon>Bacillati</taxon>
        <taxon>Actinomycetota</taxon>
        <taxon>Actinomycetes</taxon>
        <taxon>Kitasatosporales</taxon>
        <taxon>Streptomycetaceae</taxon>
        <taxon>Streptacidiphilus</taxon>
    </lineage>
</organism>
<feature type="transmembrane region" description="Helical" evidence="1">
    <location>
        <begin position="59"/>
        <end position="77"/>
    </location>
</feature>
<evidence type="ECO:0008006" key="4">
    <source>
        <dbReference type="Google" id="ProtNLM"/>
    </source>
</evidence>
<evidence type="ECO:0000313" key="3">
    <source>
        <dbReference type="Proteomes" id="UP000657385"/>
    </source>
</evidence>
<comment type="caution">
    <text evidence="2">The sequence shown here is derived from an EMBL/GenBank/DDBJ whole genome shotgun (WGS) entry which is preliminary data.</text>
</comment>
<dbReference type="Proteomes" id="UP000657385">
    <property type="component" value="Unassembled WGS sequence"/>
</dbReference>
<evidence type="ECO:0000313" key="2">
    <source>
        <dbReference type="EMBL" id="MBF9067625.1"/>
    </source>
</evidence>
<keyword evidence="1" id="KW-1133">Transmembrane helix</keyword>
<feature type="transmembrane region" description="Helical" evidence="1">
    <location>
        <begin position="33"/>
        <end position="53"/>
    </location>
</feature>
<gene>
    <name evidence="2" type="ORF">I2501_06170</name>
</gene>